<reference evidence="3" key="1">
    <citation type="submission" date="2016-06" db="UniProtKB">
        <authorList>
            <consortium name="WormBaseParasite"/>
        </authorList>
    </citation>
    <scope>IDENTIFICATION</scope>
</reference>
<dbReference type="AlphaFoldDB" id="A0A183EAG4"/>
<name>A0A183EAG4_9BILA</name>
<organism evidence="3">
    <name type="scientific">Gongylonema pulchrum</name>
    <dbReference type="NCBI Taxonomy" id="637853"/>
    <lineage>
        <taxon>Eukaryota</taxon>
        <taxon>Metazoa</taxon>
        <taxon>Ecdysozoa</taxon>
        <taxon>Nematoda</taxon>
        <taxon>Chromadorea</taxon>
        <taxon>Rhabditida</taxon>
        <taxon>Spirurina</taxon>
        <taxon>Spiruromorpha</taxon>
        <taxon>Spiruroidea</taxon>
        <taxon>Gongylonematidae</taxon>
        <taxon>Gongylonema</taxon>
    </lineage>
</organism>
<accession>A0A183EAG4</accession>
<sequence>LQDIVSDGMLSIGLAMGHELKLFDAVAAVSSAEKPATSQVIAEKADMKERYIREWLCLMASGKIIDVDENGKRFWISEDRVGHLCGEKPDALLIYQQAVLMSAKAYPSLTELFRKDGPLGMDNTMFDEFDKRMAAFSEASHKDCLVSHFVPSVGMQKKLEEGGIQVLDVGCGRGMHIAELAMHYPKSFFTGIDFSLDAVVGANKRRDEANMGLENVSYMQMNAQDMKDEWTEKFDWVTIFDACHDQTRPDLCLKEINRVLKPDGLFSMIEIDGSGNVHKDKENDVSTFMYGISLAHCLPVAMNSEGIFMSVLHRKRTGEGLSISRMKTLCLGRKG</sequence>
<dbReference type="SUPFAM" id="SSF53335">
    <property type="entry name" value="S-adenosyl-L-methionine-dependent methyltransferases"/>
    <property type="match status" value="1"/>
</dbReference>
<evidence type="ECO:0000313" key="3">
    <source>
        <dbReference type="WBParaSite" id="GPUH_0001798001-mRNA-1"/>
    </source>
</evidence>
<dbReference type="PANTHER" id="PTHR45581">
    <property type="entry name" value="PROTEIN CBG10435"/>
    <property type="match status" value="1"/>
</dbReference>
<evidence type="ECO:0000259" key="2">
    <source>
        <dbReference type="Pfam" id="PF21320"/>
    </source>
</evidence>
<feature type="domain" description="S-adenosylmethionine-dependent methyltransferase Rv2258c-like winged HTH" evidence="2">
    <location>
        <begin position="9"/>
        <end position="81"/>
    </location>
</feature>
<dbReference type="Pfam" id="PF21320">
    <property type="entry name" value="WHD_Rv2258c"/>
    <property type="match status" value="1"/>
</dbReference>
<feature type="domain" description="Methyltransferase" evidence="1">
    <location>
        <begin position="162"/>
        <end position="272"/>
    </location>
</feature>
<dbReference type="PANTHER" id="PTHR45581:SF3">
    <property type="entry name" value="METHYLTRANSFERASE DOMAIN-CONTAINING PROTEIN"/>
    <property type="match status" value="1"/>
</dbReference>
<dbReference type="Pfam" id="PF13847">
    <property type="entry name" value="Methyltransf_31"/>
    <property type="match status" value="1"/>
</dbReference>
<dbReference type="CDD" id="cd02440">
    <property type="entry name" value="AdoMet_MTases"/>
    <property type="match status" value="1"/>
</dbReference>
<proteinExistence type="predicted"/>
<dbReference type="WBParaSite" id="GPUH_0001798001-mRNA-1">
    <property type="protein sequence ID" value="GPUH_0001798001-mRNA-1"/>
    <property type="gene ID" value="GPUH_0001798001"/>
</dbReference>
<dbReference type="InterPro" id="IPR029063">
    <property type="entry name" value="SAM-dependent_MTases_sf"/>
</dbReference>
<dbReference type="InterPro" id="IPR048711">
    <property type="entry name" value="WHD_Rv2258c"/>
</dbReference>
<protein>
    <submittedName>
        <fullName evidence="3">Methyltranfer_dom domain-containing protein</fullName>
    </submittedName>
</protein>
<dbReference type="InterPro" id="IPR025714">
    <property type="entry name" value="Methyltranfer_dom"/>
</dbReference>
<evidence type="ECO:0000259" key="1">
    <source>
        <dbReference type="Pfam" id="PF13847"/>
    </source>
</evidence>
<dbReference type="Gene3D" id="3.40.50.150">
    <property type="entry name" value="Vaccinia Virus protein VP39"/>
    <property type="match status" value="1"/>
</dbReference>